<gene>
    <name evidence="1" type="ORF">DDT56_23965</name>
</gene>
<dbReference type="EMBL" id="QDKH01000054">
    <property type="protein sequence ID" value="PWC09425.1"/>
    <property type="molecule type" value="Genomic_DNA"/>
</dbReference>
<dbReference type="SUPFAM" id="SSF55724">
    <property type="entry name" value="Mog1p/PsbP-like"/>
    <property type="match status" value="1"/>
</dbReference>
<comment type="caution">
    <text evidence="1">The sequence shown here is derived from an EMBL/GenBank/DDBJ whole genome shotgun (WGS) entry which is preliminary data.</text>
</comment>
<dbReference type="RefSeq" id="WP_136168841.1">
    <property type="nucleotide sequence ID" value="NZ_KZ819116.1"/>
</dbReference>
<dbReference type="Gene3D" id="3.40.1000.10">
    <property type="entry name" value="Mog1/PsbP, alpha/beta/alpha sandwich"/>
    <property type="match status" value="1"/>
</dbReference>
<evidence type="ECO:0008006" key="3">
    <source>
        <dbReference type="Google" id="ProtNLM"/>
    </source>
</evidence>
<name>A0A2U1TJ74_9GAMM</name>
<keyword evidence="2" id="KW-1185">Reference proteome</keyword>
<dbReference type="AlphaFoldDB" id="A0A2U1TJ74"/>
<sequence>MKYTLQEGTFSLFPAAWQDTTLNILRDDASGLSVVVSRGPIPDGSDLERELLRQWDTLRPQMGDITQSDFIRVNVGPERAIPAVEVETAFERSGQRLWQKQLAVQTSGKRVLLLFTLSALRPFNEDDAQRWENLKSSLALNKHQDD</sequence>
<dbReference type="InterPro" id="IPR014894">
    <property type="entry name" value="DcrB/EagT6"/>
</dbReference>
<accession>A0A2U1TJ74</accession>
<protein>
    <recommendedName>
        <fullName evidence="3">DUF1795 domain-containing protein</fullName>
    </recommendedName>
</protein>
<dbReference type="InterPro" id="IPR016123">
    <property type="entry name" value="Mog1/PsbP_a/b/a-sand"/>
</dbReference>
<dbReference type="Pfam" id="PF08786">
    <property type="entry name" value="DcrB"/>
    <property type="match status" value="1"/>
</dbReference>
<proteinExistence type="predicted"/>
<reference evidence="1 2" key="1">
    <citation type="submission" date="2018-04" db="EMBL/GenBank/DDBJ databases">
        <title>Brenneria corticis sp.nov.</title>
        <authorList>
            <person name="Li Y."/>
        </authorList>
    </citation>
    <scope>NUCLEOTIDE SEQUENCE [LARGE SCALE GENOMIC DNA]</scope>
    <source>
        <strain evidence="1 2">CFCC 11842</strain>
    </source>
</reference>
<evidence type="ECO:0000313" key="2">
    <source>
        <dbReference type="Proteomes" id="UP000296159"/>
    </source>
</evidence>
<dbReference type="Proteomes" id="UP000296159">
    <property type="component" value="Unassembled WGS sequence"/>
</dbReference>
<organism evidence="1 2">
    <name type="scientific">Brenneria corticis</name>
    <dbReference type="NCBI Taxonomy" id="2173106"/>
    <lineage>
        <taxon>Bacteria</taxon>
        <taxon>Pseudomonadati</taxon>
        <taxon>Pseudomonadota</taxon>
        <taxon>Gammaproteobacteria</taxon>
        <taxon>Enterobacterales</taxon>
        <taxon>Pectobacteriaceae</taxon>
        <taxon>Brenneria</taxon>
    </lineage>
</organism>
<evidence type="ECO:0000313" key="1">
    <source>
        <dbReference type="EMBL" id="PWC09425.1"/>
    </source>
</evidence>